<accession>B9XJA1</accession>
<name>B9XJA1_PEDPL</name>
<reference evidence="2 3" key="1">
    <citation type="journal article" date="2011" name="J. Bacteriol.">
        <title>Genome sequence of 'Pedosphaera parvula' Ellin514, an aerobic Verrucomicrobial isolate from pasture soil.</title>
        <authorList>
            <person name="Kant R."/>
            <person name="van Passel M.W."/>
            <person name="Sangwan P."/>
            <person name="Palva A."/>
            <person name="Lucas S."/>
            <person name="Copeland A."/>
            <person name="Lapidus A."/>
            <person name="Glavina Del Rio T."/>
            <person name="Dalin E."/>
            <person name="Tice H."/>
            <person name="Bruce D."/>
            <person name="Goodwin L."/>
            <person name="Pitluck S."/>
            <person name="Chertkov O."/>
            <person name="Larimer F.W."/>
            <person name="Land M.L."/>
            <person name="Hauser L."/>
            <person name="Brettin T.S."/>
            <person name="Detter J.C."/>
            <person name="Han S."/>
            <person name="de Vos W.M."/>
            <person name="Janssen P.H."/>
            <person name="Smidt H."/>
        </authorList>
    </citation>
    <scope>NUCLEOTIDE SEQUENCE [LARGE SCALE GENOMIC DNA]</scope>
    <source>
        <strain evidence="2 3">Ellin514</strain>
    </source>
</reference>
<proteinExistence type="predicted"/>
<dbReference type="STRING" id="320771.Cflav_PD3198"/>
<evidence type="ECO:0000313" key="3">
    <source>
        <dbReference type="Proteomes" id="UP000003688"/>
    </source>
</evidence>
<evidence type="ECO:0000256" key="1">
    <source>
        <dbReference type="SAM" id="MobiDB-lite"/>
    </source>
</evidence>
<dbReference type="AlphaFoldDB" id="B9XJA1"/>
<gene>
    <name evidence="2" type="ORF">Cflav_PD3198</name>
</gene>
<comment type="caution">
    <text evidence="2">The sequence shown here is derived from an EMBL/GenBank/DDBJ whole genome shotgun (WGS) entry which is preliminary data.</text>
</comment>
<organism evidence="2 3">
    <name type="scientific">Pedosphaera parvula (strain Ellin514)</name>
    <dbReference type="NCBI Taxonomy" id="320771"/>
    <lineage>
        <taxon>Bacteria</taxon>
        <taxon>Pseudomonadati</taxon>
        <taxon>Verrucomicrobiota</taxon>
        <taxon>Pedosphaerae</taxon>
        <taxon>Pedosphaerales</taxon>
        <taxon>Pedosphaeraceae</taxon>
        <taxon>Pedosphaera</taxon>
    </lineage>
</organism>
<keyword evidence="3" id="KW-1185">Reference proteome</keyword>
<dbReference type="EMBL" id="ABOX02000020">
    <property type="protein sequence ID" value="EEF60139.1"/>
    <property type="molecule type" value="Genomic_DNA"/>
</dbReference>
<sequence>MEKEPLIITHTHPHPTARLVPFRQDIIYTECRKKFPDGRRDFDLRQGGGRRRYLKDNAKADNAASNQKHPVPND</sequence>
<protein>
    <submittedName>
        <fullName evidence="2">Uncharacterized protein</fullName>
    </submittedName>
</protein>
<feature type="region of interest" description="Disordered" evidence="1">
    <location>
        <begin position="37"/>
        <end position="74"/>
    </location>
</feature>
<dbReference type="Proteomes" id="UP000003688">
    <property type="component" value="Unassembled WGS sequence"/>
</dbReference>
<evidence type="ECO:0000313" key="2">
    <source>
        <dbReference type="EMBL" id="EEF60139.1"/>
    </source>
</evidence>